<sequence length="71" mass="8786">MTELERKMCFMHKVKWHLCLADGTQKLITAKLSNFRREYKKFLSWLKPFLRYGGHKVCNFVPFRWYHCWSD</sequence>
<dbReference type="EMBL" id="JAPXFL010000006">
    <property type="protein sequence ID" value="KAK9505574.1"/>
    <property type="molecule type" value="Genomic_DNA"/>
</dbReference>
<organism evidence="1 2">
    <name type="scientific">Rhynocoris fuscipes</name>
    <dbReference type="NCBI Taxonomy" id="488301"/>
    <lineage>
        <taxon>Eukaryota</taxon>
        <taxon>Metazoa</taxon>
        <taxon>Ecdysozoa</taxon>
        <taxon>Arthropoda</taxon>
        <taxon>Hexapoda</taxon>
        <taxon>Insecta</taxon>
        <taxon>Pterygota</taxon>
        <taxon>Neoptera</taxon>
        <taxon>Paraneoptera</taxon>
        <taxon>Hemiptera</taxon>
        <taxon>Heteroptera</taxon>
        <taxon>Panheteroptera</taxon>
        <taxon>Cimicomorpha</taxon>
        <taxon>Reduviidae</taxon>
        <taxon>Harpactorinae</taxon>
        <taxon>Harpactorini</taxon>
        <taxon>Rhynocoris</taxon>
    </lineage>
</organism>
<keyword evidence="2" id="KW-1185">Reference proteome</keyword>
<name>A0AAW1D6E7_9HEMI</name>
<proteinExistence type="predicted"/>
<gene>
    <name evidence="1" type="ORF">O3M35_009593</name>
</gene>
<protein>
    <submittedName>
        <fullName evidence="1">Uncharacterized protein</fullName>
    </submittedName>
</protein>
<dbReference type="AlphaFoldDB" id="A0AAW1D6E7"/>
<evidence type="ECO:0000313" key="1">
    <source>
        <dbReference type="EMBL" id="KAK9505574.1"/>
    </source>
</evidence>
<evidence type="ECO:0000313" key="2">
    <source>
        <dbReference type="Proteomes" id="UP001461498"/>
    </source>
</evidence>
<reference evidence="1 2" key="1">
    <citation type="submission" date="2022-12" db="EMBL/GenBank/DDBJ databases">
        <title>Chromosome-level genome assembly of true bugs.</title>
        <authorList>
            <person name="Ma L."/>
            <person name="Li H."/>
        </authorList>
    </citation>
    <scope>NUCLEOTIDE SEQUENCE [LARGE SCALE GENOMIC DNA]</scope>
    <source>
        <strain evidence="1">Lab_2022b</strain>
    </source>
</reference>
<comment type="caution">
    <text evidence="1">The sequence shown here is derived from an EMBL/GenBank/DDBJ whole genome shotgun (WGS) entry which is preliminary data.</text>
</comment>
<dbReference type="Proteomes" id="UP001461498">
    <property type="component" value="Unassembled WGS sequence"/>
</dbReference>
<accession>A0AAW1D6E7</accession>